<proteinExistence type="predicted"/>
<feature type="transmembrane region" description="Helical" evidence="6">
    <location>
        <begin position="196"/>
        <end position="221"/>
    </location>
</feature>
<evidence type="ECO:0000256" key="4">
    <source>
        <dbReference type="ARBA" id="ARBA00023136"/>
    </source>
</evidence>
<dbReference type="GO" id="GO:0016020">
    <property type="term" value="C:membrane"/>
    <property type="evidence" value="ECO:0007669"/>
    <property type="project" value="UniProtKB-SubCell"/>
</dbReference>
<dbReference type="OrthoDB" id="432835at2759"/>
<reference evidence="7 8" key="1">
    <citation type="journal article" date="2016" name="Genome Biol. Evol.">
        <title>Gene Family Evolution Reflects Adaptation to Soil Environmental Stressors in the Genome of the Collembolan Orchesella cincta.</title>
        <authorList>
            <person name="Faddeeva-Vakhrusheva A."/>
            <person name="Derks M.F."/>
            <person name="Anvar S.Y."/>
            <person name="Agamennone V."/>
            <person name="Suring W."/>
            <person name="Smit S."/>
            <person name="van Straalen N.M."/>
            <person name="Roelofs D."/>
        </authorList>
    </citation>
    <scope>NUCLEOTIDE SEQUENCE [LARGE SCALE GENOMIC DNA]</scope>
    <source>
        <tissue evidence="7">Mixed pool</tissue>
    </source>
</reference>
<evidence type="ECO:0000256" key="5">
    <source>
        <dbReference type="SAM" id="MobiDB-lite"/>
    </source>
</evidence>
<evidence type="ECO:0000313" key="7">
    <source>
        <dbReference type="EMBL" id="ODN00767.1"/>
    </source>
</evidence>
<dbReference type="Gene3D" id="1.10.1450.10">
    <property type="entry name" value="Tetraspanin"/>
    <property type="match status" value="1"/>
</dbReference>
<keyword evidence="3 6" id="KW-1133">Transmembrane helix</keyword>
<protein>
    <submittedName>
        <fullName evidence="7">CD63 antigen</fullName>
    </submittedName>
</protein>
<name>A0A1D2N688_ORCCI</name>
<evidence type="ECO:0000256" key="1">
    <source>
        <dbReference type="ARBA" id="ARBA00004141"/>
    </source>
</evidence>
<dbReference type="EMBL" id="LJIJ01000187">
    <property type="protein sequence ID" value="ODN00767.1"/>
    <property type="molecule type" value="Genomic_DNA"/>
</dbReference>
<evidence type="ECO:0000256" key="3">
    <source>
        <dbReference type="ARBA" id="ARBA00022989"/>
    </source>
</evidence>
<dbReference type="Gene3D" id="2.80.10.50">
    <property type="match status" value="1"/>
</dbReference>
<comment type="caution">
    <text evidence="7">The sequence shown here is derived from an EMBL/GenBank/DDBJ whole genome shotgun (WGS) entry which is preliminary data.</text>
</comment>
<accession>A0A1D2N688</accession>
<keyword evidence="2 6" id="KW-0812">Transmembrane</keyword>
<dbReference type="Pfam" id="PF00335">
    <property type="entry name" value="Tetraspanin"/>
    <property type="match status" value="1"/>
</dbReference>
<sequence>MPDKRPTSPSPNRHRSRLPKRVGSSQEKPKYGRLPSGESIAESYFTTSSVPELDSRTTNEVKLADFSESSLTSSAGTGIYEITIEVGNTSDKNAARANPQTEEPTSIDWNPTISHEEMCPVGEACPKPKDTMTLDSDGKTIQRNLRIVSSNIRRNKMIIWMLIFCLVMSCEGFMDLLVAIIKEENEVFSMNLIKPYLLPALTCEFVLTFICLIFIVVRMGFLGSRKVKRAYRIATVLNCLQYLTLMLLLPLVMYIFNTQLATDMKKELSNSLSKQKYSEIWAVTQSYRQCCGITNRTDWIESNARSQYRQGLLKDIVRYPNSCCRDFDASTNAKGYNCTELSGNFWTMDCHHAEFLSMLDYMLWFIAYVFFAFVSTVRKSNYLNVSFTNDDYELLNALARKTRSGNDQLDGLYSIESADNRLVLTAKNGGMTLGSVILRKWYNVGSQLWLVTKFNPGRGYNLKPLANEFNSVTSTLENNAHAFNAWEFKNTNTPPGTYVIFNAVNMRCLQAPSSTNAHPVEFAKCHPKNKLQQWKLNKQE</sequence>
<feature type="region of interest" description="Disordered" evidence="5">
    <location>
        <begin position="1"/>
        <end position="42"/>
    </location>
</feature>
<dbReference type="InterPro" id="IPR035992">
    <property type="entry name" value="Ricin_B-like_lectins"/>
</dbReference>
<dbReference type="SUPFAM" id="SSF48652">
    <property type="entry name" value="Tetraspanin"/>
    <property type="match status" value="1"/>
</dbReference>
<evidence type="ECO:0000256" key="2">
    <source>
        <dbReference type="ARBA" id="ARBA00022692"/>
    </source>
</evidence>
<gene>
    <name evidence="7" type="ORF">Ocin01_05903</name>
</gene>
<dbReference type="InterPro" id="IPR008952">
    <property type="entry name" value="Tetraspanin_EC2_sf"/>
</dbReference>
<dbReference type="Proteomes" id="UP000094527">
    <property type="component" value="Unassembled WGS sequence"/>
</dbReference>
<dbReference type="AlphaFoldDB" id="A0A1D2N688"/>
<keyword evidence="4 6" id="KW-0472">Membrane</keyword>
<dbReference type="SUPFAM" id="SSF50370">
    <property type="entry name" value="Ricin B-like lectins"/>
    <property type="match status" value="1"/>
</dbReference>
<feature type="transmembrane region" description="Helical" evidence="6">
    <location>
        <begin position="361"/>
        <end position="377"/>
    </location>
</feature>
<keyword evidence="8" id="KW-1185">Reference proteome</keyword>
<comment type="subcellular location">
    <subcellularLocation>
        <location evidence="1">Membrane</location>
        <topology evidence="1">Multi-pass membrane protein</topology>
    </subcellularLocation>
</comment>
<feature type="transmembrane region" description="Helical" evidence="6">
    <location>
        <begin position="233"/>
        <end position="256"/>
    </location>
</feature>
<dbReference type="InterPro" id="IPR018499">
    <property type="entry name" value="Tetraspanin/Peripherin"/>
</dbReference>
<evidence type="ECO:0000256" key="6">
    <source>
        <dbReference type="SAM" id="Phobius"/>
    </source>
</evidence>
<organism evidence="7 8">
    <name type="scientific">Orchesella cincta</name>
    <name type="common">Springtail</name>
    <name type="synonym">Podura cincta</name>
    <dbReference type="NCBI Taxonomy" id="48709"/>
    <lineage>
        <taxon>Eukaryota</taxon>
        <taxon>Metazoa</taxon>
        <taxon>Ecdysozoa</taxon>
        <taxon>Arthropoda</taxon>
        <taxon>Hexapoda</taxon>
        <taxon>Collembola</taxon>
        <taxon>Entomobryomorpha</taxon>
        <taxon>Entomobryoidea</taxon>
        <taxon>Orchesellidae</taxon>
        <taxon>Orchesellinae</taxon>
        <taxon>Orchesella</taxon>
    </lineage>
</organism>
<feature type="transmembrane region" description="Helical" evidence="6">
    <location>
        <begin position="158"/>
        <end position="181"/>
    </location>
</feature>
<dbReference type="PROSITE" id="PS50231">
    <property type="entry name" value="RICIN_B_LECTIN"/>
    <property type="match status" value="1"/>
</dbReference>
<dbReference type="STRING" id="48709.A0A1D2N688"/>
<evidence type="ECO:0000313" key="8">
    <source>
        <dbReference type="Proteomes" id="UP000094527"/>
    </source>
</evidence>
<dbReference type="CDD" id="cd00161">
    <property type="entry name" value="beta-trefoil_Ricin-like"/>
    <property type="match status" value="1"/>
</dbReference>